<dbReference type="Proteomes" id="UP001497480">
    <property type="component" value="Unassembled WGS sequence"/>
</dbReference>
<feature type="chain" id="PRO_5043942899" description="Transmembrane protein" evidence="2">
    <location>
        <begin position="32"/>
        <end position="125"/>
    </location>
</feature>
<feature type="signal peptide" evidence="2">
    <location>
        <begin position="1"/>
        <end position="31"/>
    </location>
</feature>
<reference evidence="3 4" key="1">
    <citation type="submission" date="2024-03" db="EMBL/GenBank/DDBJ databases">
        <authorList>
            <person name="Martinez-Hernandez J."/>
        </authorList>
    </citation>
    <scope>NUCLEOTIDE SEQUENCE [LARGE SCALE GENOMIC DNA]</scope>
</reference>
<dbReference type="PANTHER" id="PTHR35301:SF3">
    <property type="entry name" value="CLE03 PROTEIN"/>
    <property type="match status" value="1"/>
</dbReference>
<evidence type="ECO:0008006" key="5">
    <source>
        <dbReference type="Google" id="ProtNLM"/>
    </source>
</evidence>
<gene>
    <name evidence="3" type="ORF">LLUT_LOCUS30888</name>
</gene>
<dbReference type="AlphaFoldDB" id="A0AAV1Y794"/>
<feature type="compositionally biased region" description="Basic and acidic residues" evidence="1">
    <location>
        <begin position="52"/>
        <end position="86"/>
    </location>
</feature>
<dbReference type="PANTHER" id="PTHR35301">
    <property type="entry name" value="CLAVATA3/ESR (CLE)-RELATED PROTEIN 41-RELATED"/>
    <property type="match status" value="1"/>
</dbReference>
<comment type="caution">
    <text evidence="3">The sequence shown here is derived from an EMBL/GenBank/DDBJ whole genome shotgun (WGS) entry which is preliminary data.</text>
</comment>
<organism evidence="3 4">
    <name type="scientific">Lupinus luteus</name>
    <name type="common">European yellow lupine</name>
    <dbReference type="NCBI Taxonomy" id="3873"/>
    <lineage>
        <taxon>Eukaryota</taxon>
        <taxon>Viridiplantae</taxon>
        <taxon>Streptophyta</taxon>
        <taxon>Embryophyta</taxon>
        <taxon>Tracheophyta</taxon>
        <taxon>Spermatophyta</taxon>
        <taxon>Magnoliopsida</taxon>
        <taxon>eudicotyledons</taxon>
        <taxon>Gunneridae</taxon>
        <taxon>Pentapetalae</taxon>
        <taxon>rosids</taxon>
        <taxon>fabids</taxon>
        <taxon>Fabales</taxon>
        <taxon>Fabaceae</taxon>
        <taxon>Papilionoideae</taxon>
        <taxon>50 kb inversion clade</taxon>
        <taxon>genistoids sensu lato</taxon>
        <taxon>core genistoids</taxon>
        <taxon>Genisteae</taxon>
        <taxon>Lupinus</taxon>
    </lineage>
</organism>
<evidence type="ECO:0000256" key="1">
    <source>
        <dbReference type="SAM" id="MobiDB-lite"/>
    </source>
</evidence>
<protein>
    <recommendedName>
        <fullName evidence="5">Transmembrane protein</fullName>
    </recommendedName>
</protein>
<proteinExistence type="predicted"/>
<dbReference type="GO" id="GO:0010089">
    <property type="term" value="P:xylem development"/>
    <property type="evidence" value="ECO:0007669"/>
    <property type="project" value="InterPro"/>
</dbReference>
<dbReference type="EMBL" id="CAXHTB010000022">
    <property type="protein sequence ID" value="CAL0329828.1"/>
    <property type="molecule type" value="Genomic_DNA"/>
</dbReference>
<dbReference type="GO" id="GO:0033612">
    <property type="term" value="F:receptor serine/threonine kinase binding"/>
    <property type="evidence" value="ECO:0007669"/>
    <property type="project" value="InterPro"/>
</dbReference>
<sequence length="125" mass="13989">MASEAPSPLESSMAFLFFFFSLLLVSHFTLAVIEHNFSPLTSTKEGTKKMDTIIADSSREGSTKKSMDITLRESDSKGIHNVPEKQKGRKRGHSHAPWPPLQWQNRIFNATEHEVPSGPNPIANR</sequence>
<evidence type="ECO:0000256" key="2">
    <source>
        <dbReference type="SAM" id="SignalP"/>
    </source>
</evidence>
<evidence type="ECO:0000313" key="3">
    <source>
        <dbReference type="EMBL" id="CAL0329828.1"/>
    </source>
</evidence>
<name>A0AAV1Y794_LUPLU</name>
<keyword evidence="2" id="KW-0732">Signal</keyword>
<feature type="region of interest" description="Disordered" evidence="1">
    <location>
        <begin position="52"/>
        <end position="103"/>
    </location>
</feature>
<dbReference type="GO" id="GO:0048046">
    <property type="term" value="C:apoplast"/>
    <property type="evidence" value="ECO:0007669"/>
    <property type="project" value="TreeGrafter"/>
</dbReference>
<accession>A0AAV1Y794</accession>
<keyword evidence="4" id="KW-1185">Reference proteome</keyword>
<dbReference type="InterPro" id="IPR037495">
    <property type="entry name" value="CLE41/42/44"/>
</dbReference>
<evidence type="ECO:0000313" key="4">
    <source>
        <dbReference type="Proteomes" id="UP001497480"/>
    </source>
</evidence>